<dbReference type="InterPro" id="IPR039425">
    <property type="entry name" value="RNA_pol_sigma-70-like"/>
</dbReference>
<dbReference type="EMBL" id="CP061539">
    <property type="protein sequence ID" value="QNV37868.1"/>
    <property type="molecule type" value="Genomic_DNA"/>
</dbReference>
<dbReference type="SUPFAM" id="SSF88946">
    <property type="entry name" value="Sigma2 domain of RNA polymerase sigma factors"/>
    <property type="match status" value="1"/>
</dbReference>
<evidence type="ECO:0000256" key="1">
    <source>
        <dbReference type="ARBA" id="ARBA00010641"/>
    </source>
</evidence>
<dbReference type="GO" id="GO:0003677">
    <property type="term" value="F:DNA binding"/>
    <property type="evidence" value="ECO:0007669"/>
    <property type="project" value="InterPro"/>
</dbReference>
<dbReference type="Gene3D" id="1.10.1740.10">
    <property type="match status" value="1"/>
</dbReference>
<evidence type="ECO:0000313" key="7">
    <source>
        <dbReference type="EMBL" id="QNV37868.1"/>
    </source>
</evidence>
<organism evidence="7 8">
    <name type="scientific">Rothia terrae</name>
    <dbReference type="NCBI Taxonomy" id="396015"/>
    <lineage>
        <taxon>Bacteria</taxon>
        <taxon>Bacillati</taxon>
        <taxon>Actinomycetota</taxon>
        <taxon>Actinomycetes</taxon>
        <taxon>Micrococcales</taxon>
        <taxon>Micrococcaceae</taxon>
        <taxon>Rothia</taxon>
    </lineage>
</organism>
<gene>
    <name evidence="7" type="ORF">IDM49_00715</name>
</gene>
<dbReference type="AlphaFoldDB" id="A0A7H2BDX2"/>
<dbReference type="InterPro" id="IPR013324">
    <property type="entry name" value="RNA_pol_sigma_r3/r4-like"/>
</dbReference>
<dbReference type="SUPFAM" id="SSF88659">
    <property type="entry name" value="Sigma3 and sigma4 domains of RNA polymerase sigma factors"/>
    <property type="match status" value="1"/>
</dbReference>
<evidence type="ECO:0000256" key="4">
    <source>
        <dbReference type="ARBA" id="ARBA00023163"/>
    </source>
</evidence>
<dbReference type="KEGG" id="rter:IDM49_00715"/>
<dbReference type="Pfam" id="PF08281">
    <property type="entry name" value="Sigma70_r4_2"/>
    <property type="match status" value="1"/>
</dbReference>
<dbReference type="GeneID" id="96622743"/>
<evidence type="ECO:0000256" key="2">
    <source>
        <dbReference type="ARBA" id="ARBA00023015"/>
    </source>
</evidence>
<feature type="domain" description="RNA polymerase sigma-70 region 2" evidence="5">
    <location>
        <begin position="35"/>
        <end position="101"/>
    </location>
</feature>
<proteinExistence type="inferred from homology"/>
<keyword evidence="2" id="KW-0805">Transcription regulation</keyword>
<comment type="similarity">
    <text evidence="1">Belongs to the sigma-70 factor family. ECF subfamily.</text>
</comment>
<keyword evidence="3" id="KW-0731">Sigma factor</keyword>
<dbReference type="InterPro" id="IPR036388">
    <property type="entry name" value="WH-like_DNA-bd_sf"/>
</dbReference>
<dbReference type="RefSeq" id="WP_168615260.1">
    <property type="nucleotide sequence ID" value="NZ_BAAAOX010000007.1"/>
</dbReference>
<keyword evidence="4" id="KW-0804">Transcription</keyword>
<accession>A0A7H2BDX2</accession>
<keyword evidence="8" id="KW-1185">Reference proteome</keyword>
<dbReference type="InterPro" id="IPR014284">
    <property type="entry name" value="RNA_pol_sigma-70_dom"/>
</dbReference>
<evidence type="ECO:0000256" key="3">
    <source>
        <dbReference type="ARBA" id="ARBA00023082"/>
    </source>
</evidence>
<dbReference type="NCBIfam" id="TIGR02937">
    <property type="entry name" value="sigma70-ECF"/>
    <property type="match status" value="1"/>
</dbReference>
<evidence type="ECO:0000259" key="5">
    <source>
        <dbReference type="Pfam" id="PF04542"/>
    </source>
</evidence>
<dbReference type="InterPro" id="IPR013325">
    <property type="entry name" value="RNA_pol_sigma_r2"/>
</dbReference>
<reference evidence="7 8" key="1">
    <citation type="submission" date="2020-09" db="EMBL/GenBank/DDBJ databases">
        <title>Investigation of environmental microbes.</title>
        <authorList>
            <person name="Ou Y."/>
            <person name="Kang Q."/>
        </authorList>
    </citation>
    <scope>NUCLEOTIDE SEQUENCE [LARGE SCALE GENOMIC DNA]</scope>
    <source>
        <strain evidence="7 8">KJZ-14</strain>
    </source>
</reference>
<protein>
    <submittedName>
        <fullName evidence="7">RNA polymerase sigma factor</fullName>
    </submittedName>
</protein>
<sequence length="191" mass="20928">MTPSPAPTASTGVELPDALLCARAVAGDQYAFQALIRRHAPAMRSYAIRLTGSTADADDVLQETFIQAWRKLDTLEDAAKVRSWLMTLTSRKAIDLIRTRKPNVPIDDVAETHAKEQTPEQSAITGSEIGALAKALKTLPKQSQEIWVMREVGGSSYQEIAELLDISPASVRGKLARARIKLVQEMEGWDS</sequence>
<dbReference type="Gene3D" id="1.10.10.10">
    <property type="entry name" value="Winged helix-like DNA-binding domain superfamily/Winged helix DNA-binding domain"/>
    <property type="match status" value="1"/>
</dbReference>
<dbReference type="PANTHER" id="PTHR43133:SF51">
    <property type="entry name" value="RNA POLYMERASE SIGMA FACTOR"/>
    <property type="match status" value="1"/>
</dbReference>
<dbReference type="CDD" id="cd06171">
    <property type="entry name" value="Sigma70_r4"/>
    <property type="match status" value="1"/>
</dbReference>
<dbReference type="InterPro" id="IPR013249">
    <property type="entry name" value="RNA_pol_sigma70_r4_t2"/>
</dbReference>
<evidence type="ECO:0000259" key="6">
    <source>
        <dbReference type="Pfam" id="PF08281"/>
    </source>
</evidence>
<evidence type="ECO:0000313" key="8">
    <source>
        <dbReference type="Proteomes" id="UP000516404"/>
    </source>
</evidence>
<dbReference type="GO" id="GO:0016987">
    <property type="term" value="F:sigma factor activity"/>
    <property type="evidence" value="ECO:0007669"/>
    <property type="project" value="UniProtKB-KW"/>
</dbReference>
<dbReference type="Proteomes" id="UP000516404">
    <property type="component" value="Chromosome"/>
</dbReference>
<dbReference type="PANTHER" id="PTHR43133">
    <property type="entry name" value="RNA POLYMERASE ECF-TYPE SIGMA FACTO"/>
    <property type="match status" value="1"/>
</dbReference>
<dbReference type="GO" id="GO:0006352">
    <property type="term" value="P:DNA-templated transcription initiation"/>
    <property type="evidence" value="ECO:0007669"/>
    <property type="project" value="InterPro"/>
</dbReference>
<feature type="domain" description="RNA polymerase sigma factor 70 region 4 type 2" evidence="6">
    <location>
        <begin position="131"/>
        <end position="182"/>
    </location>
</feature>
<name>A0A7H2BDX2_9MICC</name>
<dbReference type="Pfam" id="PF04542">
    <property type="entry name" value="Sigma70_r2"/>
    <property type="match status" value="1"/>
</dbReference>
<dbReference type="InterPro" id="IPR007627">
    <property type="entry name" value="RNA_pol_sigma70_r2"/>
</dbReference>